<feature type="region of interest" description="Disordered" evidence="1">
    <location>
        <begin position="45"/>
        <end position="79"/>
    </location>
</feature>
<proteinExistence type="predicted"/>
<dbReference type="AlphaFoldDB" id="A0A0F7SV32"/>
<evidence type="ECO:0000256" key="1">
    <source>
        <dbReference type="SAM" id="MobiDB-lite"/>
    </source>
</evidence>
<evidence type="ECO:0000313" key="2">
    <source>
        <dbReference type="EMBL" id="CED85381.1"/>
    </source>
</evidence>
<dbReference type="EMBL" id="LN483332">
    <property type="protein sequence ID" value="CED85381.1"/>
    <property type="molecule type" value="Genomic_DNA"/>
</dbReference>
<name>A0A0F7SV32_PHARH</name>
<accession>A0A0F7SV32</accession>
<feature type="compositionally biased region" description="Basic and acidic residues" evidence="1">
    <location>
        <begin position="45"/>
        <end position="59"/>
    </location>
</feature>
<organism evidence="2">
    <name type="scientific">Phaffia rhodozyma</name>
    <name type="common">Yeast</name>
    <name type="synonym">Xanthophyllomyces dendrorhous</name>
    <dbReference type="NCBI Taxonomy" id="264483"/>
    <lineage>
        <taxon>Eukaryota</taxon>
        <taxon>Fungi</taxon>
        <taxon>Dikarya</taxon>
        <taxon>Basidiomycota</taxon>
        <taxon>Agaricomycotina</taxon>
        <taxon>Tremellomycetes</taxon>
        <taxon>Cystofilobasidiales</taxon>
        <taxon>Mrakiaceae</taxon>
        <taxon>Phaffia</taxon>
    </lineage>
</organism>
<sequence length="79" mass="8719">MSDSYPVMASPSTALMDALSSRSGCRMREVVGDMDFRMDNDCKPTNNSHDDHDDHDDAMKILSSGCQQHDRAPLSIGLM</sequence>
<reference evidence="2" key="1">
    <citation type="submission" date="2014-08" db="EMBL/GenBank/DDBJ databases">
        <authorList>
            <person name="Sharma Rahul"/>
            <person name="Thines Marco"/>
        </authorList>
    </citation>
    <scope>NUCLEOTIDE SEQUENCE</scope>
</reference>
<protein>
    <submittedName>
        <fullName evidence="2">Uncharacterized protein</fullName>
    </submittedName>
</protein>